<dbReference type="AlphaFoldDB" id="A0AAE1RST8"/>
<protein>
    <recommendedName>
        <fullName evidence="1">F-box domain-containing protein</fullName>
    </recommendedName>
</protein>
<gene>
    <name evidence="2" type="ORF">RND71_025570</name>
</gene>
<dbReference type="Proteomes" id="UP001291623">
    <property type="component" value="Unassembled WGS sequence"/>
</dbReference>
<evidence type="ECO:0000313" key="3">
    <source>
        <dbReference type="Proteomes" id="UP001291623"/>
    </source>
</evidence>
<proteinExistence type="predicted"/>
<reference evidence="2" key="1">
    <citation type="submission" date="2023-12" db="EMBL/GenBank/DDBJ databases">
        <title>Genome assembly of Anisodus tanguticus.</title>
        <authorList>
            <person name="Wang Y.-J."/>
        </authorList>
    </citation>
    <scope>NUCLEOTIDE SEQUENCE</scope>
    <source>
        <strain evidence="2">KB-2021</strain>
        <tissue evidence="2">Leaf</tissue>
    </source>
</reference>
<dbReference type="EMBL" id="JAVYJV010000013">
    <property type="protein sequence ID" value="KAK4356599.1"/>
    <property type="molecule type" value="Genomic_DNA"/>
</dbReference>
<feature type="domain" description="F-box" evidence="1">
    <location>
        <begin position="14"/>
        <end position="53"/>
    </location>
</feature>
<dbReference type="SUPFAM" id="SSF81383">
    <property type="entry name" value="F-box domain"/>
    <property type="match status" value="1"/>
</dbReference>
<accession>A0AAE1RST8</accession>
<evidence type="ECO:0000313" key="2">
    <source>
        <dbReference type="EMBL" id="KAK4356599.1"/>
    </source>
</evidence>
<keyword evidence="3" id="KW-1185">Reference proteome</keyword>
<comment type="caution">
    <text evidence="2">The sequence shown here is derived from an EMBL/GenBank/DDBJ whole genome shotgun (WGS) entry which is preliminary data.</text>
</comment>
<evidence type="ECO:0000259" key="1">
    <source>
        <dbReference type="Pfam" id="PF00646"/>
    </source>
</evidence>
<dbReference type="Pfam" id="PF00646">
    <property type="entry name" value="F-box"/>
    <property type="match status" value="1"/>
</dbReference>
<name>A0AAE1RST8_9SOLA</name>
<organism evidence="2 3">
    <name type="scientific">Anisodus tanguticus</name>
    <dbReference type="NCBI Taxonomy" id="243964"/>
    <lineage>
        <taxon>Eukaryota</taxon>
        <taxon>Viridiplantae</taxon>
        <taxon>Streptophyta</taxon>
        <taxon>Embryophyta</taxon>
        <taxon>Tracheophyta</taxon>
        <taxon>Spermatophyta</taxon>
        <taxon>Magnoliopsida</taxon>
        <taxon>eudicotyledons</taxon>
        <taxon>Gunneridae</taxon>
        <taxon>Pentapetalae</taxon>
        <taxon>asterids</taxon>
        <taxon>lamiids</taxon>
        <taxon>Solanales</taxon>
        <taxon>Solanaceae</taxon>
        <taxon>Solanoideae</taxon>
        <taxon>Hyoscyameae</taxon>
        <taxon>Anisodus</taxon>
    </lineage>
</organism>
<dbReference type="InterPro" id="IPR001810">
    <property type="entry name" value="F-box_dom"/>
</dbReference>
<sequence length="107" mass="12309">MSPHSRKKPNSFRNLADDVITCILSTLLVESIQRFKIVSKSWCSNIKNPNFIKLQIDKNATLNDFHGHMRWHPRRGWPSAAADAFAYQNRRPILGNLVCLSPLLPQR</sequence>
<dbReference type="InterPro" id="IPR036047">
    <property type="entry name" value="F-box-like_dom_sf"/>
</dbReference>